<dbReference type="Proteomes" id="UP001157502">
    <property type="component" value="Chromosome 7"/>
</dbReference>
<proteinExistence type="predicted"/>
<accession>A0ACC2GZL4</accession>
<keyword evidence="2" id="KW-1185">Reference proteome</keyword>
<gene>
    <name evidence="1" type="ORF">DPEC_G00085870</name>
</gene>
<evidence type="ECO:0000313" key="2">
    <source>
        <dbReference type="Proteomes" id="UP001157502"/>
    </source>
</evidence>
<protein>
    <submittedName>
        <fullName evidence="1">Uncharacterized protein</fullName>
    </submittedName>
</protein>
<dbReference type="EMBL" id="CM055734">
    <property type="protein sequence ID" value="KAJ8009146.1"/>
    <property type="molecule type" value="Genomic_DNA"/>
</dbReference>
<sequence>MSYPLDIWDTSLEFQLIREKNGAKKGHIGSELLCSIRRTTVASGLRRNPNSHCLLNVSEGTTLFTVLNRSKAHDASRRPPYLLLSITAWPMFVLTACPVPRKKSSIATTMLGWNRVCTCLSQAQKTQHSRGLRGRGLRDQDEKVFFTHLPLVSQVVASSWHKGR</sequence>
<evidence type="ECO:0000313" key="1">
    <source>
        <dbReference type="EMBL" id="KAJ8009146.1"/>
    </source>
</evidence>
<name>A0ACC2GZL4_DALPE</name>
<comment type="caution">
    <text evidence="1">The sequence shown here is derived from an EMBL/GenBank/DDBJ whole genome shotgun (WGS) entry which is preliminary data.</text>
</comment>
<organism evidence="1 2">
    <name type="scientific">Dallia pectoralis</name>
    <name type="common">Alaska blackfish</name>
    <dbReference type="NCBI Taxonomy" id="75939"/>
    <lineage>
        <taxon>Eukaryota</taxon>
        <taxon>Metazoa</taxon>
        <taxon>Chordata</taxon>
        <taxon>Craniata</taxon>
        <taxon>Vertebrata</taxon>
        <taxon>Euteleostomi</taxon>
        <taxon>Actinopterygii</taxon>
        <taxon>Neopterygii</taxon>
        <taxon>Teleostei</taxon>
        <taxon>Protacanthopterygii</taxon>
        <taxon>Esociformes</taxon>
        <taxon>Umbridae</taxon>
        <taxon>Dallia</taxon>
    </lineage>
</organism>
<reference evidence="1" key="1">
    <citation type="submission" date="2021-05" db="EMBL/GenBank/DDBJ databases">
        <authorList>
            <person name="Pan Q."/>
            <person name="Jouanno E."/>
            <person name="Zahm M."/>
            <person name="Klopp C."/>
            <person name="Cabau C."/>
            <person name="Louis A."/>
            <person name="Berthelot C."/>
            <person name="Parey E."/>
            <person name="Roest Crollius H."/>
            <person name="Montfort J."/>
            <person name="Robinson-Rechavi M."/>
            <person name="Bouchez O."/>
            <person name="Lampietro C."/>
            <person name="Lopez Roques C."/>
            <person name="Donnadieu C."/>
            <person name="Postlethwait J."/>
            <person name="Bobe J."/>
            <person name="Dillon D."/>
            <person name="Chandos A."/>
            <person name="von Hippel F."/>
            <person name="Guiguen Y."/>
        </authorList>
    </citation>
    <scope>NUCLEOTIDE SEQUENCE</scope>
    <source>
        <strain evidence="1">YG-Jan2019</strain>
    </source>
</reference>